<protein>
    <submittedName>
        <fullName evidence="2">Uncharacterized protein</fullName>
    </submittedName>
</protein>
<dbReference type="EMBL" id="WOWK01000231">
    <property type="protein sequence ID" value="KAF0315123.1"/>
    <property type="molecule type" value="Genomic_DNA"/>
</dbReference>
<gene>
    <name evidence="2" type="ORF">GQ607_017645</name>
</gene>
<reference evidence="2 3" key="1">
    <citation type="submission" date="2019-12" db="EMBL/GenBank/DDBJ databases">
        <title>A genome sequence resource for the geographically widespread anthracnose pathogen Colletotrichum asianum.</title>
        <authorList>
            <person name="Meng Y."/>
        </authorList>
    </citation>
    <scope>NUCLEOTIDE SEQUENCE [LARGE SCALE GENOMIC DNA]</scope>
    <source>
        <strain evidence="2 3">ICMP 18580</strain>
    </source>
</reference>
<feature type="compositionally biased region" description="Basic and acidic residues" evidence="1">
    <location>
        <begin position="99"/>
        <end position="109"/>
    </location>
</feature>
<dbReference type="AlphaFoldDB" id="A0A8H3VYP8"/>
<feature type="region of interest" description="Disordered" evidence="1">
    <location>
        <begin position="89"/>
        <end position="117"/>
    </location>
</feature>
<accession>A0A8H3VYP8</accession>
<sequence>MASNPDLGRGLREQCPSPNRRLSKIPSASNLASAANSSKSPSSLSHKNSTKKDQEPLSKVTAKNNIKGRTLVKLQQACAGSRPLSAILSSSENISPKQAFKDRIADRRSSSSKPAAV</sequence>
<name>A0A8H3VYP8_9PEZI</name>
<evidence type="ECO:0000256" key="1">
    <source>
        <dbReference type="SAM" id="MobiDB-lite"/>
    </source>
</evidence>
<feature type="region of interest" description="Disordered" evidence="1">
    <location>
        <begin position="1"/>
        <end position="68"/>
    </location>
</feature>
<dbReference type="Proteomes" id="UP000434172">
    <property type="component" value="Unassembled WGS sequence"/>
</dbReference>
<comment type="caution">
    <text evidence="2">The sequence shown here is derived from an EMBL/GenBank/DDBJ whole genome shotgun (WGS) entry which is preliminary data.</text>
</comment>
<proteinExistence type="predicted"/>
<feature type="compositionally biased region" description="Low complexity" evidence="1">
    <location>
        <begin position="26"/>
        <end position="47"/>
    </location>
</feature>
<evidence type="ECO:0000313" key="3">
    <source>
        <dbReference type="Proteomes" id="UP000434172"/>
    </source>
</evidence>
<evidence type="ECO:0000313" key="2">
    <source>
        <dbReference type="EMBL" id="KAF0315123.1"/>
    </source>
</evidence>
<organism evidence="2 3">
    <name type="scientific">Colletotrichum asianum</name>
    <dbReference type="NCBI Taxonomy" id="702518"/>
    <lineage>
        <taxon>Eukaryota</taxon>
        <taxon>Fungi</taxon>
        <taxon>Dikarya</taxon>
        <taxon>Ascomycota</taxon>
        <taxon>Pezizomycotina</taxon>
        <taxon>Sordariomycetes</taxon>
        <taxon>Hypocreomycetidae</taxon>
        <taxon>Glomerellales</taxon>
        <taxon>Glomerellaceae</taxon>
        <taxon>Colletotrichum</taxon>
        <taxon>Colletotrichum gloeosporioides species complex</taxon>
    </lineage>
</organism>
<keyword evidence="3" id="KW-1185">Reference proteome</keyword>